<comment type="caution">
    <text evidence="2">The sequence shown here is derived from an EMBL/GenBank/DDBJ whole genome shotgun (WGS) entry which is preliminary data.</text>
</comment>
<organism evidence="2 3">
    <name type="scientific">Natrinema soli</name>
    <dbReference type="NCBI Taxonomy" id="1930624"/>
    <lineage>
        <taxon>Archaea</taxon>
        <taxon>Methanobacteriati</taxon>
        <taxon>Methanobacteriota</taxon>
        <taxon>Stenosarchaea group</taxon>
        <taxon>Halobacteria</taxon>
        <taxon>Halobacteriales</taxon>
        <taxon>Natrialbaceae</taxon>
        <taxon>Natrinema</taxon>
    </lineage>
</organism>
<dbReference type="InterPro" id="IPR025877">
    <property type="entry name" value="MobA-like_NTP_Trfase"/>
</dbReference>
<sequence length="214" mass="22774">MADRSDMARAVDGPDSGTEADTIGGVVLAAGKGTRFEGGNKLLADVEGTPIVRRAAETLYRSSVDDIVAVVGHEADRVAAVLADLDLSVRSNENYAAGQSASVRTGVDAARDADWDATVFMLGDMPFVRPLTVDTLRTVYVTGDGSIVAPTYEGQRGNPVLFGRQHYDALSTVSGDRGGRELIENHENTVFVDVDDPGVTRDIDSKTDLEWATE</sequence>
<reference evidence="2 3" key="1">
    <citation type="journal article" date="2019" name="Int. J. Syst. Evol. Microbiol.">
        <title>The Global Catalogue of Microorganisms (GCM) 10K type strain sequencing project: providing services to taxonomists for standard genome sequencing and annotation.</title>
        <authorList>
            <consortium name="The Broad Institute Genomics Platform"/>
            <consortium name="The Broad Institute Genome Sequencing Center for Infectious Disease"/>
            <person name="Wu L."/>
            <person name="Ma J."/>
        </authorList>
    </citation>
    <scope>NUCLEOTIDE SEQUENCE [LARGE SCALE GENOMIC DNA]</scope>
    <source>
        <strain evidence="2 3">LMG 29247</strain>
    </source>
</reference>
<dbReference type="Pfam" id="PF12804">
    <property type="entry name" value="NTP_transf_3"/>
    <property type="match status" value="1"/>
</dbReference>
<proteinExistence type="predicted"/>
<dbReference type="RefSeq" id="WP_273738175.1">
    <property type="nucleotide sequence ID" value="NZ_JAQIVI010000132.1"/>
</dbReference>
<dbReference type="Gene3D" id="3.90.550.10">
    <property type="entry name" value="Spore Coat Polysaccharide Biosynthesis Protein SpsA, Chain A"/>
    <property type="match status" value="1"/>
</dbReference>
<evidence type="ECO:0000313" key="3">
    <source>
        <dbReference type="Proteomes" id="UP001596383"/>
    </source>
</evidence>
<protein>
    <submittedName>
        <fullName evidence="2">Nucleotidyltransferase family protein</fullName>
    </submittedName>
</protein>
<dbReference type="AlphaFoldDB" id="A0ABD5SKU6"/>
<accession>A0ABD5SKU6</accession>
<dbReference type="GO" id="GO:0016779">
    <property type="term" value="F:nucleotidyltransferase activity"/>
    <property type="evidence" value="ECO:0007669"/>
    <property type="project" value="UniProtKB-ARBA"/>
</dbReference>
<dbReference type="InterPro" id="IPR029044">
    <property type="entry name" value="Nucleotide-diphossugar_trans"/>
</dbReference>
<dbReference type="CDD" id="cd04182">
    <property type="entry name" value="GT_2_like_f"/>
    <property type="match status" value="1"/>
</dbReference>
<gene>
    <name evidence="2" type="ORF">ACFQE6_09035</name>
</gene>
<dbReference type="Proteomes" id="UP001596383">
    <property type="component" value="Unassembled WGS sequence"/>
</dbReference>
<dbReference type="PANTHER" id="PTHR43777:SF1">
    <property type="entry name" value="MOLYBDENUM COFACTOR CYTIDYLYLTRANSFERASE"/>
    <property type="match status" value="1"/>
</dbReference>
<dbReference type="PANTHER" id="PTHR43777">
    <property type="entry name" value="MOLYBDENUM COFACTOR CYTIDYLYLTRANSFERASE"/>
    <property type="match status" value="1"/>
</dbReference>
<dbReference type="EMBL" id="JBHSWV010000132">
    <property type="protein sequence ID" value="MFC6765140.1"/>
    <property type="molecule type" value="Genomic_DNA"/>
</dbReference>
<evidence type="ECO:0000313" key="2">
    <source>
        <dbReference type="EMBL" id="MFC6765140.1"/>
    </source>
</evidence>
<evidence type="ECO:0000259" key="1">
    <source>
        <dbReference type="Pfam" id="PF12804"/>
    </source>
</evidence>
<dbReference type="SUPFAM" id="SSF53448">
    <property type="entry name" value="Nucleotide-diphospho-sugar transferases"/>
    <property type="match status" value="1"/>
</dbReference>
<keyword evidence="3" id="KW-1185">Reference proteome</keyword>
<name>A0ABD5SKU6_9EURY</name>
<feature type="domain" description="MobA-like NTP transferase" evidence="1">
    <location>
        <begin position="25"/>
        <end position="187"/>
    </location>
</feature>